<keyword evidence="1" id="KW-0805">Transcription regulation</keyword>
<name>A0ABN2TTF1_9ACTN</name>
<evidence type="ECO:0000313" key="7">
    <source>
        <dbReference type="Proteomes" id="UP001500751"/>
    </source>
</evidence>
<evidence type="ECO:0000256" key="1">
    <source>
        <dbReference type="ARBA" id="ARBA00023015"/>
    </source>
</evidence>
<dbReference type="PROSITE" id="PS50977">
    <property type="entry name" value="HTH_TETR_2"/>
    <property type="match status" value="1"/>
</dbReference>
<evidence type="ECO:0000256" key="3">
    <source>
        <dbReference type="ARBA" id="ARBA00023163"/>
    </source>
</evidence>
<dbReference type="InterPro" id="IPR011075">
    <property type="entry name" value="TetR_C"/>
</dbReference>
<evidence type="ECO:0000256" key="2">
    <source>
        <dbReference type="ARBA" id="ARBA00023125"/>
    </source>
</evidence>
<feature type="domain" description="HTH tetR-type" evidence="5">
    <location>
        <begin position="9"/>
        <end position="69"/>
    </location>
</feature>
<protein>
    <submittedName>
        <fullName evidence="6">TetR/AcrR family transcriptional regulator</fullName>
    </submittedName>
</protein>
<comment type="caution">
    <text evidence="6">The sequence shown here is derived from an EMBL/GenBank/DDBJ whole genome shotgun (WGS) entry which is preliminary data.</text>
</comment>
<gene>
    <name evidence="6" type="ORF">GCM10009839_15640</name>
</gene>
<dbReference type="PROSITE" id="PS01081">
    <property type="entry name" value="HTH_TETR_1"/>
    <property type="match status" value="1"/>
</dbReference>
<reference evidence="6 7" key="1">
    <citation type="journal article" date="2019" name="Int. J. Syst. Evol. Microbiol.">
        <title>The Global Catalogue of Microorganisms (GCM) 10K type strain sequencing project: providing services to taxonomists for standard genome sequencing and annotation.</title>
        <authorList>
            <consortium name="The Broad Institute Genomics Platform"/>
            <consortium name="The Broad Institute Genome Sequencing Center for Infectious Disease"/>
            <person name="Wu L."/>
            <person name="Ma J."/>
        </authorList>
    </citation>
    <scope>NUCLEOTIDE SEQUENCE [LARGE SCALE GENOMIC DNA]</scope>
    <source>
        <strain evidence="6 7">JCM 16014</strain>
    </source>
</reference>
<dbReference type="PANTHER" id="PTHR47506:SF1">
    <property type="entry name" value="HTH-TYPE TRANSCRIPTIONAL REGULATOR YJDC"/>
    <property type="match status" value="1"/>
</dbReference>
<dbReference type="InterPro" id="IPR036271">
    <property type="entry name" value="Tet_transcr_reg_TetR-rel_C_sf"/>
</dbReference>
<keyword evidence="3" id="KW-0804">Transcription</keyword>
<proteinExistence type="predicted"/>
<keyword evidence="2 4" id="KW-0238">DNA-binding</keyword>
<accession>A0ABN2TTF1</accession>
<dbReference type="SUPFAM" id="SSF46689">
    <property type="entry name" value="Homeodomain-like"/>
    <property type="match status" value="1"/>
</dbReference>
<dbReference type="InterPro" id="IPR001647">
    <property type="entry name" value="HTH_TetR"/>
</dbReference>
<dbReference type="SUPFAM" id="SSF48498">
    <property type="entry name" value="Tetracyclin repressor-like, C-terminal domain"/>
    <property type="match status" value="1"/>
</dbReference>
<dbReference type="RefSeq" id="WP_344664833.1">
    <property type="nucleotide sequence ID" value="NZ_BAAAQN010000006.1"/>
</dbReference>
<dbReference type="Pfam" id="PF16925">
    <property type="entry name" value="TetR_C_13"/>
    <property type="match status" value="1"/>
</dbReference>
<evidence type="ECO:0000259" key="5">
    <source>
        <dbReference type="PROSITE" id="PS50977"/>
    </source>
</evidence>
<dbReference type="Proteomes" id="UP001500751">
    <property type="component" value="Unassembled WGS sequence"/>
</dbReference>
<sequence length="199" mass="21203">MTPRGRPRGFDREAALDAALTEFWRHGYEATSVATLTKAMGINPPSLYAAFGDKRKLFSEAVQRYADTHGSYGARALAEPTAREAVEAMLRLAAAEYPAADHPPGCFVIDGATNTTEASQDVAEELRGYREGTKKAIAEKIAADARDGLLPKDTDAPALATFYAAVIQGMSTQARDGATEAELQRVADVALTAWPGRGA</sequence>
<dbReference type="InterPro" id="IPR023772">
    <property type="entry name" value="DNA-bd_HTH_TetR-type_CS"/>
</dbReference>
<dbReference type="InterPro" id="IPR009057">
    <property type="entry name" value="Homeodomain-like_sf"/>
</dbReference>
<feature type="DNA-binding region" description="H-T-H motif" evidence="4">
    <location>
        <begin position="32"/>
        <end position="51"/>
    </location>
</feature>
<organism evidence="6 7">
    <name type="scientific">Catenulispora yoronensis</name>
    <dbReference type="NCBI Taxonomy" id="450799"/>
    <lineage>
        <taxon>Bacteria</taxon>
        <taxon>Bacillati</taxon>
        <taxon>Actinomycetota</taxon>
        <taxon>Actinomycetes</taxon>
        <taxon>Catenulisporales</taxon>
        <taxon>Catenulisporaceae</taxon>
        <taxon>Catenulispora</taxon>
    </lineage>
</organism>
<dbReference type="Gene3D" id="1.10.357.10">
    <property type="entry name" value="Tetracycline Repressor, domain 2"/>
    <property type="match status" value="1"/>
</dbReference>
<dbReference type="Gene3D" id="1.10.10.60">
    <property type="entry name" value="Homeodomain-like"/>
    <property type="match status" value="1"/>
</dbReference>
<dbReference type="Pfam" id="PF00440">
    <property type="entry name" value="TetR_N"/>
    <property type="match status" value="1"/>
</dbReference>
<dbReference type="PANTHER" id="PTHR47506">
    <property type="entry name" value="TRANSCRIPTIONAL REGULATORY PROTEIN"/>
    <property type="match status" value="1"/>
</dbReference>
<evidence type="ECO:0000313" key="6">
    <source>
        <dbReference type="EMBL" id="GAA2019952.1"/>
    </source>
</evidence>
<keyword evidence="7" id="KW-1185">Reference proteome</keyword>
<dbReference type="EMBL" id="BAAAQN010000006">
    <property type="protein sequence ID" value="GAA2019952.1"/>
    <property type="molecule type" value="Genomic_DNA"/>
</dbReference>
<evidence type="ECO:0000256" key="4">
    <source>
        <dbReference type="PROSITE-ProRule" id="PRU00335"/>
    </source>
</evidence>